<name>A0AAV0URE4_9STRA</name>
<reference evidence="1" key="1">
    <citation type="submission" date="2022-12" db="EMBL/GenBank/DDBJ databases">
        <authorList>
            <person name="Webb A."/>
        </authorList>
    </citation>
    <scope>NUCLEOTIDE SEQUENCE</scope>
    <source>
        <strain evidence="1">Pd1</strain>
    </source>
</reference>
<protein>
    <submittedName>
        <fullName evidence="1">Uncharacterized protein</fullName>
    </submittedName>
</protein>
<accession>A0AAV0URE4</accession>
<organism evidence="1 2">
    <name type="scientific">Peronospora destructor</name>
    <dbReference type="NCBI Taxonomy" id="86335"/>
    <lineage>
        <taxon>Eukaryota</taxon>
        <taxon>Sar</taxon>
        <taxon>Stramenopiles</taxon>
        <taxon>Oomycota</taxon>
        <taxon>Peronosporomycetes</taxon>
        <taxon>Peronosporales</taxon>
        <taxon>Peronosporaceae</taxon>
        <taxon>Peronospora</taxon>
    </lineage>
</organism>
<comment type="caution">
    <text evidence="1">The sequence shown here is derived from an EMBL/GenBank/DDBJ whole genome shotgun (WGS) entry which is preliminary data.</text>
</comment>
<evidence type="ECO:0000313" key="1">
    <source>
        <dbReference type="EMBL" id="CAI5738868.1"/>
    </source>
</evidence>
<dbReference type="Proteomes" id="UP001162029">
    <property type="component" value="Unassembled WGS sequence"/>
</dbReference>
<dbReference type="EMBL" id="CANTFM010001385">
    <property type="protein sequence ID" value="CAI5738868.1"/>
    <property type="molecule type" value="Genomic_DNA"/>
</dbReference>
<gene>
    <name evidence="1" type="ORF">PDE001_LOCUS7032</name>
</gene>
<evidence type="ECO:0000313" key="2">
    <source>
        <dbReference type="Proteomes" id="UP001162029"/>
    </source>
</evidence>
<proteinExistence type="predicted"/>
<keyword evidence="2" id="KW-1185">Reference proteome</keyword>
<sequence>MANAQLQQARRRTSYCDLDVSQPITSSVTQTMIPEIASSSVLLSQNEQLSDAQSEREALESALLARKITLKAELQALTFGKVMHKEIMPNCDATDDM</sequence>
<dbReference type="AlphaFoldDB" id="A0AAV0URE4"/>